<proteinExistence type="predicted"/>
<protein>
    <submittedName>
        <fullName evidence="1">Uncharacterized protein</fullName>
    </submittedName>
</protein>
<name>A0A089RBQ7_9ENTR</name>
<organism evidence="1 2">
    <name type="scientific">Cedecea neteri</name>
    <dbReference type="NCBI Taxonomy" id="158822"/>
    <lineage>
        <taxon>Bacteria</taxon>
        <taxon>Pseudomonadati</taxon>
        <taxon>Pseudomonadota</taxon>
        <taxon>Gammaproteobacteria</taxon>
        <taxon>Enterobacterales</taxon>
        <taxon>Enterobacteriaceae</taxon>
        <taxon>Cedecea</taxon>
    </lineage>
</organism>
<reference evidence="1 2" key="1">
    <citation type="submission" date="2014-09" db="EMBL/GenBank/DDBJ databases">
        <title>Cedecea neteri SSMD04 Genome Sequencing.</title>
        <authorList>
            <person name="Tan J.-Y."/>
        </authorList>
    </citation>
    <scope>NUCLEOTIDE SEQUENCE [LARGE SCALE GENOMIC DNA]</scope>
    <source>
        <strain evidence="1 2">SSMD04</strain>
    </source>
</reference>
<dbReference type="KEGG" id="cnt:JT31_05035"/>
<evidence type="ECO:0000313" key="1">
    <source>
        <dbReference type="EMBL" id="AIR03995.1"/>
    </source>
</evidence>
<dbReference type="Proteomes" id="UP000029481">
    <property type="component" value="Chromosome"/>
</dbReference>
<keyword evidence="2" id="KW-1185">Reference proteome</keyword>
<dbReference type="EMBL" id="CP009451">
    <property type="protein sequence ID" value="AIR03995.1"/>
    <property type="molecule type" value="Genomic_DNA"/>
</dbReference>
<dbReference type="AlphaFoldDB" id="A0A089RBQ7"/>
<evidence type="ECO:0000313" key="2">
    <source>
        <dbReference type="Proteomes" id="UP000029481"/>
    </source>
</evidence>
<gene>
    <name evidence="1" type="ORF">JT31_05035</name>
</gene>
<accession>A0A089RBQ7</accession>
<sequence length="65" mass="7421">MQTGALLFTIRAMIGIDLPQKSLNRSKRFLFPACDMRFFANLSRKNHLVEEIISASITLIVINVR</sequence>